<name>A0ACB8EM75_9SAUR</name>
<dbReference type="Proteomes" id="UP000827872">
    <property type="component" value="Linkage Group LG03"/>
</dbReference>
<keyword evidence="2" id="KW-1185">Reference proteome</keyword>
<organism evidence="1 2">
    <name type="scientific">Sphaerodactylus townsendi</name>
    <dbReference type="NCBI Taxonomy" id="933632"/>
    <lineage>
        <taxon>Eukaryota</taxon>
        <taxon>Metazoa</taxon>
        <taxon>Chordata</taxon>
        <taxon>Craniata</taxon>
        <taxon>Vertebrata</taxon>
        <taxon>Euteleostomi</taxon>
        <taxon>Lepidosauria</taxon>
        <taxon>Squamata</taxon>
        <taxon>Bifurcata</taxon>
        <taxon>Gekkota</taxon>
        <taxon>Sphaerodactylidae</taxon>
        <taxon>Sphaerodactylus</taxon>
    </lineage>
</organism>
<gene>
    <name evidence="1" type="ORF">K3G42_031834</name>
</gene>
<evidence type="ECO:0000313" key="1">
    <source>
        <dbReference type="EMBL" id="KAH7993663.1"/>
    </source>
</evidence>
<proteinExistence type="predicted"/>
<comment type="caution">
    <text evidence="1">The sequence shown here is derived from an EMBL/GenBank/DDBJ whole genome shotgun (WGS) entry which is preliminary data.</text>
</comment>
<protein>
    <submittedName>
        <fullName evidence="1">Uncharacterized protein</fullName>
    </submittedName>
</protein>
<sequence>MLPRSLRIPYNILKGLILKPLNGKVGEFFRKTEVLHKEAGPRWRFSKRFIRSCFKHKIDYLEGEYIQSSLTRIKLGINCFGLTKGMLRKSQAAAVQAEAGAIGAC</sequence>
<reference evidence="1" key="1">
    <citation type="submission" date="2021-08" db="EMBL/GenBank/DDBJ databases">
        <title>The first chromosome-level gecko genome reveals the dynamic sex chromosomes of Neotropical dwarf geckos (Sphaerodactylidae: Sphaerodactylus).</title>
        <authorList>
            <person name="Pinto B.J."/>
            <person name="Keating S.E."/>
            <person name="Gamble T."/>
        </authorList>
    </citation>
    <scope>NUCLEOTIDE SEQUENCE</scope>
    <source>
        <strain evidence="1">TG3544</strain>
    </source>
</reference>
<evidence type="ECO:0000313" key="2">
    <source>
        <dbReference type="Proteomes" id="UP000827872"/>
    </source>
</evidence>
<accession>A0ACB8EM75</accession>
<dbReference type="EMBL" id="CM037616">
    <property type="protein sequence ID" value="KAH7993663.1"/>
    <property type="molecule type" value="Genomic_DNA"/>
</dbReference>